<comment type="caution">
    <text evidence="2">The sequence shown here is derived from an EMBL/GenBank/DDBJ whole genome shotgun (WGS) entry which is preliminary data.</text>
</comment>
<gene>
    <name evidence="2" type="ORF">FC39_GL000209</name>
</gene>
<evidence type="ECO:0008006" key="4">
    <source>
        <dbReference type="Google" id="ProtNLM"/>
    </source>
</evidence>
<name>A0A0R1YFG4_9LACO</name>
<dbReference type="OrthoDB" id="503948at2"/>
<dbReference type="EMBL" id="AZGI01000011">
    <property type="protein sequence ID" value="KRM40725.1"/>
    <property type="molecule type" value="Genomic_DNA"/>
</dbReference>
<dbReference type="InterPro" id="IPR029058">
    <property type="entry name" value="AB_hydrolase_fold"/>
</dbReference>
<dbReference type="RefSeq" id="WP_025080575.1">
    <property type="nucleotide sequence ID" value="NZ_AZGI01000011.1"/>
</dbReference>
<evidence type="ECO:0000313" key="3">
    <source>
        <dbReference type="Proteomes" id="UP000051223"/>
    </source>
</evidence>
<proteinExistence type="predicted"/>
<reference evidence="2 3" key="1">
    <citation type="journal article" date="2015" name="Genome Announc.">
        <title>Expanding the biotechnology potential of lactobacilli through comparative genomics of 213 strains and associated genera.</title>
        <authorList>
            <person name="Sun Z."/>
            <person name="Harris H.M."/>
            <person name="McCann A."/>
            <person name="Guo C."/>
            <person name="Argimon S."/>
            <person name="Zhang W."/>
            <person name="Yang X."/>
            <person name="Jeffery I.B."/>
            <person name="Cooney J.C."/>
            <person name="Kagawa T.F."/>
            <person name="Liu W."/>
            <person name="Song Y."/>
            <person name="Salvetti E."/>
            <person name="Wrobel A."/>
            <person name="Rasinkangas P."/>
            <person name="Parkhill J."/>
            <person name="Rea M.C."/>
            <person name="O'Sullivan O."/>
            <person name="Ritari J."/>
            <person name="Douillard F.P."/>
            <person name="Paul Ross R."/>
            <person name="Yang R."/>
            <person name="Briner A.E."/>
            <person name="Felis G.E."/>
            <person name="de Vos W.M."/>
            <person name="Barrangou R."/>
            <person name="Klaenhammer T.R."/>
            <person name="Caufield P.W."/>
            <person name="Cui Y."/>
            <person name="Zhang H."/>
            <person name="O'Toole P.W."/>
        </authorList>
    </citation>
    <scope>NUCLEOTIDE SEQUENCE [LARGE SCALE GENOMIC DNA]</scope>
    <source>
        <strain evidence="2 3">DSM 5661</strain>
    </source>
</reference>
<dbReference type="Proteomes" id="UP000051223">
    <property type="component" value="Unassembled WGS sequence"/>
</dbReference>
<organism evidence="2 3">
    <name type="scientific">Lactobacillus hamsteri DSM 5661 = JCM 6256</name>
    <dbReference type="NCBI Taxonomy" id="1423754"/>
    <lineage>
        <taxon>Bacteria</taxon>
        <taxon>Bacillati</taxon>
        <taxon>Bacillota</taxon>
        <taxon>Bacilli</taxon>
        <taxon>Lactobacillales</taxon>
        <taxon>Lactobacillaceae</taxon>
        <taxon>Lactobacillus</taxon>
    </lineage>
</organism>
<evidence type="ECO:0000313" key="2">
    <source>
        <dbReference type="EMBL" id="KRM40725.1"/>
    </source>
</evidence>
<dbReference type="eggNOG" id="COG4814">
    <property type="taxonomic scope" value="Bacteria"/>
</dbReference>
<dbReference type="Pfam" id="PF06028">
    <property type="entry name" value="DUF915"/>
    <property type="match status" value="1"/>
</dbReference>
<keyword evidence="3" id="KW-1185">Reference proteome</keyword>
<keyword evidence="1" id="KW-1133">Transmembrane helix</keyword>
<dbReference type="PATRIC" id="fig|1423754.3.peg.220"/>
<keyword evidence="1" id="KW-0812">Transmembrane</keyword>
<dbReference type="AlphaFoldDB" id="A0A0R1YFG4"/>
<keyword evidence="1" id="KW-0472">Membrane</keyword>
<dbReference type="Gene3D" id="3.40.50.1820">
    <property type="entry name" value="alpha/beta hydrolase"/>
    <property type="match status" value="1"/>
</dbReference>
<protein>
    <recommendedName>
        <fullName evidence="4">Cell surface hydrolase</fullName>
    </recommendedName>
</protein>
<dbReference type="STRING" id="1423754.FC39_GL000209"/>
<sequence>MRKRNYSIIAIAIAVVAIIAGIFIFKNYSKQNEVQEIASVKVESRTVPTFFFHGWGSSYHAEEDMVKAIKHAGVTKSVIRANVTRSGKVILHGRLNKNARNPIIEVNFDDNKLSGYQGDYVRAYENAGSRYVKNVIQKVTSKYHYNQINIVAHSMGNLEVAYYFKRYPELQKQIQVNHFISMAGHYDGIIGENDKPNQLKIDKKTGKPSFMRPEYRGLLPLRKTFPRNTRVLNIFGNREDGTNSDGPVSNASARSLRYLINGRAKSYRELMIRGKNAQHSKLHNNRQVNQAIVNFLWR</sequence>
<dbReference type="SUPFAM" id="SSF53474">
    <property type="entry name" value="alpha/beta-Hydrolases"/>
    <property type="match status" value="1"/>
</dbReference>
<accession>A0A0R1YFG4</accession>
<feature type="transmembrane region" description="Helical" evidence="1">
    <location>
        <begin position="6"/>
        <end position="25"/>
    </location>
</feature>
<dbReference type="InterPro" id="IPR010315">
    <property type="entry name" value="DUF915_hydro-like"/>
</dbReference>
<evidence type="ECO:0000256" key="1">
    <source>
        <dbReference type="SAM" id="Phobius"/>
    </source>
</evidence>